<feature type="region of interest" description="Disordered" evidence="1">
    <location>
        <begin position="58"/>
        <end position="81"/>
    </location>
</feature>
<dbReference type="OrthoDB" id="10631983at2759"/>
<dbReference type="AlphaFoldDB" id="A0A8H6FR55"/>
<evidence type="ECO:0008006" key="5">
    <source>
        <dbReference type="Google" id="ProtNLM"/>
    </source>
</evidence>
<evidence type="ECO:0000313" key="3">
    <source>
        <dbReference type="EMBL" id="KAF6233195.1"/>
    </source>
</evidence>
<name>A0A8H6FR55_9LECA</name>
<keyword evidence="2" id="KW-0472">Membrane</keyword>
<protein>
    <recommendedName>
        <fullName evidence="5">Transmembrane protein</fullName>
    </recommendedName>
</protein>
<comment type="caution">
    <text evidence="3">The sequence shown here is derived from an EMBL/GenBank/DDBJ whole genome shotgun (WGS) entry which is preliminary data.</text>
</comment>
<feature type="compositionally biased region" description="Low complexity" evidence="1">
    <location>
        <begin position="67"/>
        <end position="76"/>
    </location>
</feature>
<dbReference type="GeneID" id="59290140"/>
<reference evidence="3 4" key="1">
    <citation type="journal article" date="2020" name="Genomics">
        <title>Complete, high-quality genomes from long-read metagenomic sequencing of two wolf lichen thalli reveals enigmatic genome architecture.</title>
        <authorList>
            <person name="McKenzie S.K."/>
            <person name="Walston R.F."/>
            <person name="Allen J.L."/>
        </authorList>
    </citation>
    <scope>NUCLEOTIDE SEQUENCE [LARGE SCALE GENOMIC DNA]</scope>
    <source>
        <strain evidence="3">WasteWater2</strain>
    </source>
</reference>
<dbReference type="EMBL" id="JACCJC010000040">
    <property type="protein sequence ID" value="KAF6233195.1"/>
    <property type="molecule type" value="Genomic_DNA"/>
</dbReference>
<evidence type="ECO:0000313" key="4">
    <source>
        <dbReference type="Proteomes" id="UP000578531"/>
    </source>
</evidence>
<sequence>MRPKLLTNRGSALRTLAIVDTAVYQFSSRKPYSRVTSLRSHTHTWTMASQNTPLADLEAAHLPPPSSTSSLSRPPSYMEQDMAEPLPTYKDVALGKIQQQRLRLPKPRSRRAQVSIATCFAVLCIGLVVIPLALTHGHLDTNGDE</sequence>
<feature type="transmembrane region" description="Helical" evidence="2">
    <location>
        <begin position="112"/>
        <end position="134"/>
    </location>
</feature>
<dbReference type="RefSeq" id="XP_037162617.1">
    <property type="nucleotide sequence ID" value="XM_037310384.1"/>
</dbReference>
<keyword evidence="2" id="KW-1133">Transmembrane helix</keyword>
<proteinExistence type="predicted"/>
<dbReference type="Proteomes" id="UP000578531">
    <property type="component" value="Unassembled WGS sequence"/>
</dbReference>
<organism evidence="3 4">
    <name type="scientific">Letharia columbiana</name>
    <dbReference type="NCBI Taxonomy" id="112416"/>
    <lineage>
        <taxon>Eukaryota</taxon>
        <taxon>Fungi</taxon>
        <taxon>Dikarya</taxon>
        <taxon>Ascomycota</taxon>
        <taxon>Pezizomycotina</taxon>
        <taxon>Lecanoromycetes</taxon>
        <taxon>OSLEUM clade</taxon>
        <taxon>Lecanoromycetidae</taxon>
        <taxon>Lecanorales</taxon>
        <taxon>Lecanorineae</taxon>
        <taxon>Parmeliaceae</taxon>
        <taxon>Letharia</taxon>
    </lineage>
</organism>
<keyword evidence="2" id="KW-0812">Transmembrane</keyword>
<evidence type="ECO:0000256" key="1">
    <source>
        <dbReference type="SAM" id="MobiDB-lite"/>
    </source>
</evidence>
<evidence type="ECO:0000256" key="2">
    <source>
        <dbReference type="SAM" id="Phobius"/>
    </source>
</evidence>
<accession>A0A8H6FR55</accession>
<keyword evidence="4" id="KW-1185">Reference proteome</keyword>
<gene>
    <name evidence="3" type="ORF">HO173_008484</name>
</gene>